<feature type="non-terminal residue" evidence="1">
    <location>
        <position position="1"/>
    </location>
</feature>
<reference evidence="1" key="1">
    <citation type="submission" date="2021-02" db="EMBL/GenBank/DDBJ databases">
        <authorList>
            <person name="Nowell W R."/>
        </authorList>
    </citation>
    <scope>NUCLEOTIDE SEQUENCE</scope>
</reference>
<evidence type="ECO:0000313" key="1">
    <source>
        <dbReference type="EMBL" id="CAF5176277.1"/>
    </source>
</evidence>
<dbReference type="Proteomes" id="UP000681720">
    <property type="component" value="Unassembled WGS sequence"/>
</dbReference>
<accession>A0A8S3HA94</accession>
<dbReference type="EMBL" id="CAJOBJ010326670">
    <property type="protein sequence ID" value="CAF5176277.1"/>
    <property type="molecule type" value="Genomic_DNA"/>
</dbReference>
<organism evidence="1 2">
    <name type="scientific">Rotaria magnacalcarata</name>
    <dbReference type="NCBI Taxonomy" id="392030"/>
    <lineage>
        <taxon>Eukaryota</taxon>
        <taxon>Metazoa</taxon>
        <taxon>Spiralia</taxon>
        <taxon>Gnathifera</taxon>
        <taxon>Rotifera</taxon>
        <taxon>Eurotatoria</taxon>
        <taxon>Bdelloidea</taxon>
        <taxon>Philodinida</taxon>
        <taxon>Philodinidae</taxon>
        <taxon>Rotaria</taxon>
    </lineage>
</organism>
<comment type="caution">
    <text evidence="1">The sequence shown here is derived from an EMBL/GenBank/DDBJ whole genome shotgun (WGS) entry which is preliminary data.</text>
</comment>
<dbReference type="AlphaFoldDB" id="A0A8S3HA94"/>
<protein>
    <submittedName>
        <fullName evidence="1">Uncharacterized protein</fullName>
    </submittedName>
</protein>
<name>A0A8S3HA94_9BILA</name>
<evidence type="ECO:0000313" key="2">
    <source>
        <dbReference type="Proteomes" id="UP000681720"/>
    </source>
</evidence>
<proteinExistence type="predicted"/>
<gene>
    <name evidence="1" type="ORF">GIL414_LOCUS67789</name>
</gene>
<sequence length="56" mass="5864">QFNTQSIPSSSSSFSAAATAGRIHYSSSTLISSKTLKIDSSTLDFSVILKLGFCSS</sequence>